<evidence type="ECO:0000313" key="2">
    <source>
        <dbReference type="EMBL" id="QHT93220.1"/>
    </source>
</evidence>
<sequence>MLTKEQSIQYFLFGCIPMRILLTLLPLYLSTSLLFYYGLVLFTIASSFLYLYFSNSRLNAFEAGGTTWWANFRLLHGLLYMGAAIYSLQGQSIAWLPLLLDTLLGVGLFLHKHFGYILI</sequence>
<name>A0A6C0IKQ6_9ZZZZ</name>
<evidence type="ECO:0000256" key="1">
    <source>
        <dbReference type="SAM" id="Phobius"/>
    </source>
</evidence>
<proteinExistence type="predicted"/>
<protein>
    <submittedName>
        <fullName evidence="2">Uncharacterized protein</fullName>
    </submittedName>
</protein>
<keyword evidence="1" id="KW-0812">Transmembrane</keyword>
<feature type="transmembrane region" description="Helical" evidence="1">
    <location>
        <begin position="7"/>
        <end position="28"/>
    </location>
</feature>
<dbReference type="AlphaFoldDB" id="A0A6C0IKQ6"/>
<feature type="transmembrane region" description="Helical" evidence="1">
    <location>
        <begin position="92"/>
        <end position="110"/>
    </location>
</feature>
<keyword evidence="1" id="KW-1133">Transmembrane helix</keyword>
<feature type="transmembrane region" description="Helical" evidence="1">
    <location>
        <begin position="65"/>
        <end position="86"/>
    </location>
</feature>
<accession>A0A6C0IKQ6</accession>
<dbReference type="EMBL" id="MN740203">
    <property type="protein sequence ID" value="QHT93220.1"/>
    <property type="molecule type" value="Genomic_DNA"/>
</dbReference>
<organism evidence="2">
    <name type="scientific">viral metagenome</name>
    <dbReference type="NCBI Taxonomy" id="1070528"/>
    <lineage>
        <taxon>unclassified sequences</taxon>
        <taxon>metagenomes</taxon>
        <taxon>organismal metagenomes</taxon>
    </lineage>
</organism>
<reference evidence="2" key="1">
    <citation type="journal article" date="2020" name="Nature">
        <title>Giant virus diversity and host interactions through global metagenomics.</title>
        <authorList>
            <person name="Schulz F."/>
            <person name="Roux S."/>
            <person name="Paez-Espino D."/>
            <person name="Jungbluth S."/>
            <person name="Walsh D.A."/>
            <person name="Denef V.J."/>
            <person name="McMahon K.D."/>
            <person name="Konstantinidis K.T."/>
            <person name="Eloe-Fadrosh E.A."/>
            <person name="Kyrpides N.C."/>
            <person name="Woyke T."/>
        </authorList>
    </citation>
    <scope>NUCLEOTIDE SEQUENCE</scope>
    <source>
        <strain evidence="2">GVMAG-M-3300023210-19</strain>
    </source>
</reference>
<keyword evidence="1" id="KW-0472">Membrane</keyword>
<feature type="transmembrane region" description="Helical" evidence="1">
    <location>
        <begin position="34"/>
        <end position="53"/>
    </location>
</feature>